<protein>
    <submittedName>
        <fullName evidence="1">5-methylcytosine-specific restriction enzyme subunit McrC</fullName>
    </submittedName>
</protein>
<dbReference type="PANTHER" id="PTHR38733:SF1">
    <property type="entry name" value="TYPE IV METHYL-DIRECTED RESTRICTION ENZYME ECOKMCRBC"/>
    <property type="match status" value="1"/>
</dbReference>
<evidence type="ECO:0000313" key="2">
    <source>
        <dbReference type="Proteomes" id="UP000277108"/>
    </source>
</evidence>
<accession>A0A3N5BC49</accession>
<reference evidence="1 2" key="1">
    <citation type="submission" date="2018-11" db="EMBL/GenBank/DDBJ databases">
        <title>Genomic Encyclopedia of Type Strains, Phase IV (KMG-IV): sequencing the most valuable type-strain genomes for metagenomic binning, comparative biology and taxonomic classification.</title>
        <authorList>
            <person name="Goeker M."/>
        </authorList>
    </citation>
    <scope>NUCLEOTIDE SEQUENCE [LARGE SCALE GENOMIC DNA]</scope>
    <source>
        <strain evidence="1 2">DSM 29158</strain>
    </source>
</reference>
<name>A0A3N5BC49_9BACL</name>
<dbReference type="RefSeq" id="WP_170152805.1">
    <property type="nucleotide sequence ID" value="NZ_RKRK01000004.1"/>
</dbReference>
<dbReference type="Proteomes" id="UP000277108">
    <property type="component" value="Unassembled WGS sequence"/>
</dbReference>
<comment type="caution">
    <text evidence="1">The sequence shown here is derived from an EMBL/GenBank/DDBJ whole genome shotgun (WGS) entry which is preliminary data.</text>
</comment>
<gene>
    <name evidence="1" type="ORF">EDD62_1499</name>
</gene>
<dbReference type="PANTHER" id="PTHR38733">
    <property type="entry name" value="PROTEIN MCRC"/>
    <property type="match status" value="1"/>
</dbReference>
<dbReference type="EMBL" id="RKRK01000004">
    <property type="protein sequence ID" value="RPF55174.1"/>
    <property type="molecule type" value="Genomic_DNA"/>
</dbReference>
<dbReference type="Pfam" id="PF10117">
    <property type="entry name" value="McrBC"/>
    <property type="match status" value="1"/>
</dbReference>
<organism evidence="1 2">
    <name type="scientific">Abyssicoccus albus</name>
    <dbReference type="NCBI Taxonomy" id="1817405"/>
    <lineage>
        <taxon>Bacteria</taxon>
        <taxon>Bacillati</taxon>
        <taxon>Bacillota</taxon>
        <taxon>Bacilli</taxon>
        <taxon>Bacillales</taxon>
        <taxon>Abyssicoccaceae</taxon>
    </lineage>
</organism>
<sequence>MKRLIVLKEFDRIYIGEKINDVIITNTDIEQLQNLKIDKSKANVEDFLNPIRKGVQFKNYVGVLKINSGLIVEILPKLYGINSDEESKKLVFTMLRDTKHVKSKLFDEIAMDKDNNSMLEIFINMFLDEVEKICKVGLVSEYQKVEENFKFLKGKLLIHKHVKVNKFNYSNFYNEYDDFILDHNLNRLIKATLIYLSKVNVSNNVNRKINNLLPFFEDINARLLDINKISPHINRRFEIYDKAIEWSKMILNNNTFNTFSGVNSSLAFLFPMERLYEEYVYNKLKYNNIDNIEIVSQQNKYSLFNKKNNEYTSIYKLKPDIVIKKNEDVIIVDTKWKILGSNGPSQMDIYQMYAYFTRYRHHGINVKKVILLYPYSGSYPRTVFQSLSEAGGTIAIIEVAFVNLTDDNWINDFWKLI</sequence>
<dbReference type="InterPro" id="IPR019292">
    <property type="entry name" value="McrC"/>
</dbReference>
<dbReference type="AlphaFoldDB" id="A0A3N5BC49"/>
<proteinExistence type="predicted"/>
<evidence type="ECO:0000313" key="1">
    <source>
        <dbReference type="EMBL" id="RPF55174.1"/>
    </source>
</evidence>
<keyword evidence="2" id="KW-1185">Reference proteome</keyword>